<evidence type="ECO:0000256" key="1">
    <source>
        <dbReference type="SAM" id="MobiDB-lite"/>
    </source>
</evidence>
<reference evidence="3" key="1">
    <citation type="submission" date="2017-06" db="EMBL/GenBank/DDBJ databases">
        <authorList>
            <person name="Varghese N."/>
            <person name="Submissions S."/>
        </authorList>
    </citation>
    <scope>NUCLEOTIDE SEQUENCE [LARGE SCALE GENOMIC DNA]</scope>
    <source>
        <strain evidence="3">JCM 23211</strain>
    </source>
</reference>
<protein>
    <submittedName>
        <fullName evidence="2">Uncharacterized protein</fullName>
    </submittedName>
</protein>
<feature type="region of interest" description="Disordered" evidence="1">
    <location>
        <begin position="39"/>
        <end position="64"/>
    </location>
</feature>
<dbReference type="Proteomes" id="UP000198327">
    <property type="component" value="Unassembled WGS sequence"/>
</dbReference>
<dbReference type="EMBL" id="FZOW01000017">
    <property type="protein sequence ID" value="SNT40216.1"/>
    <property type="molecule type" value="Genomic_DNA"/>
</dbReference>
<dbReference type="OrthoDB" id="4465019at2"/>
<dbReference type="AlphaFoldDB" id="A0A239MBX2"/>
<name>A0A239MBX2_9NOCA</name>
<evidence type="ECO:0000313" key="2">
    <source>
        <dbReference type="EMBL" id="SNT40216.1"/>
    </source>
</evidence>
<proteinExistence type="predicted"/>
<keyword evidence="3" id="KW-1185">Reference proteome</keyword>
<accession>A0A239MBX2</accession>
<evidence type="ECO:0000313" key="3">
    <source>
        <dbReference type="Proteomes" id="UP000198327"/>
    </source>
</evidence>
<sequence>MHVDDSSDWPSDYRPTAEDGPFTLAVDGEVFTVEVRADGGSSYNWDSGPNEGYGMDSSHPMAAGRPDVVVQPLTMAQHIKTVRNFLSAIDRETGYLGD</sequence>
<gene>
    <name evidence="2" type="ORF">SAMN05421642_11749</name>
</gene>
<feature type="region of interest" description="Disordered" evidence="1">
    <location>
        <begin position="1"/>
        <end position="21"/>
    </location>
</feature>
<organism evidence="2 3">
    <name type="scientific">Rhodococcoides kyotonense</name>
    <dbReference type="NCBI Taxonomy" id="398843"/>
    <lineage>
        <taxon>Bacteria</taxon>
        <taxon>Bacillati</taxon>
        <taxon>Actinomycetota</taxon>
        <taxon>Actinomycetes</taxon>
        <taxon>Mycobacteriales</taxon>
        <taxon>Nocardiaceae</taxon>
        <taxon>Rhodococcoides</taxon>
    </lineage>
</organism>